<name>A0A8S5RKE5_9VIRU</name>
<sequence>MGLKAAFKKACNHVNDIYHDYTLTPKKDWKIEKLRRQLEEEKAKNRFPHVSIAKKMR</sequence>
<reference evidence="1" key="1">
    <citation type="journal article" date="2021" name="Proc. Natl. Acad. Sci. U.S.A.">
        <title>A Catalog of Tens of Thousands of Viruses from Human Metagenomes Reveals Hidden Associations with Chronic Diseases.</title>
        <authorList>
            <person name="Tisza M.J."/>
            <person name="Buck C.B."/>
        </authorList>
    </citation>
    <scope>NUCLEOTIDE SEQUENCE</scope>
    <source>
        <strain evidence="1">CtEQ64</strain>
    </source>
</reference>
<proteinExistence type="predicted"/>
<accession>A0A8S5RKE5</accession>
<protein>
    <submittedName>
        <fullName evidence="1">Uncharacterized protein</fullName>
    </submittedName>
</protein>
<evidence type="ECO:0000313" key="1">
    <source>
        <dbReference type="EMBL" id="DAE31862.1"/>
    </source>
</evidence>
<organism evidence="1">
    <name type="scientific">virus sp. ctEQ64</name>
    <dbReference type="NCBI Taxonomy" id="2825809"/>
    <lineage>
        <taxon>Viruses</taxon>
    </lineage>
</organism>
<dbReference type="EMBL" id="BK059112">
    <property type="protein sequence ID" value="DAE31862.1"/>
    <property type="molecule type" value="Genomic_DNA"/>
</dbReference>